<dbReference type="Gene3D" id="1.10.3720.10">
    <property type="entry name" value="MetI-like"/>
    <property type="match status" value="1"/>
</dbReference>
<feature type="transmembrane region" description="Helical" evidence="7">
    <location>
        <begin position="95"/>
        <end position="114"/>
    </location>
</feature>
<keyword evidence="3" id="KW-1003">Cell membrane</keyword>
<dbReference type="AlphaFoldDB" id="A0A0A5GHU4"/>
<comment type="similarity">
    <text evidence="7">Belongs to the binding-protein-dependent transport system permease family.</text>
</comment>
<keyword evidence="10" id="KW-1185">Reference proteome</keyword>
<feature type="transmembrane region" description="Helical" evidence="7">
    <location>
        <begin position="173"/>
        <end position="195"/>
    </location>
</feature>
<keyword evidence="6 7" id="KW-0472">Membrane</keyword>
<keyword evidence="5 7" id="KW-1133">Transmembrane helix</keyword>
<dbReference type="RefSeq" id="WP_051254998.1">
    <property type="nucleotide sequence ID" value="NZ_AULJ01000012.1"/>
</dbReference>
<keyword evidence="2 7" id="KW-0813">Transport</keyword>
<proteinExistence type="inferred from homology"/>
<organism evidence="9 10">
    <name type="scientific">Pontibacillus marinus BH030004 = DSM 16465</name>
    <dbReference type="NCBI Taxonomy" id="1385511"/>
    <lineage>
        <taxon>Bacteria</taxon>
        <taxon>Bacillati</taxon>
        <taxon>Bacillota</taxon>
        <taxon>Bacilli</taxon>
        <taxon>Bacillales</taxon>
        <taxon>Bacillaceae</taxon>
        <taxon>Pontibacillus</taxon>
    </lineage>
</organism>
<sequence length="316" mass="35670">MQNVSTQTQATKVKGKQKISRTKLKEIGTGVFLMAPFLLIAGIFIFYPILYSLQISFQNFSYLNPSAAEWVGLENYKKLLQDTTFLTAIWNTVKLLIIVLPIQTLISLVLANLLNSKIKGKSFFRIVFYLPYITSPIAVGAVMVYLFNQDGLVTRFFTLFGLENVAWYTDGDYAFYLIVLIIIWTQIGFYTVIYLSGLQSIPEDLYEAARIDGASKLQQFLRITVPLLKPTTFLVLFMGGLATLQIFEQPYVVSTTGGALPGSPGDSTLTMVMYLYTQAFKYFEMGYASAAAFIIFVMIFSLTVLQYLFFERKNKG</sequence>
<comment type="subcellular location">
    <subcellularLocation>
        <location evidence="1 7">Cell membrane</location>
        <topology evidence="1 7">Multi-pass membrane protein</topology>
    </subcellularLocation>
</comment>
<evidence type="ECO:0000256" key="3">
    <source>
        <dbReference type="ARBA" id="ARBA00022475"/>
    </source>
</evidence>
<dbReference type="PANTHER" id="PTHR30193:SF37">
    <property type="entry name" value="INNER MEMBRANE ABC TRANSPORTER PERMEASE PROTEIN YCJO"/>
    <property type="match status" value="1"/>
</dbReference>
<gene>
    <name evidence="9" type="ORF">N783_18495</name>
</gene>
<dbReference type="Pfam" id="PF00528">
    <property type="entry name" value="BPD_transp_1"/>
    <property type="match status" value="1"/>
</dbReference>
<dbReference type="InterPro" id="IPR051393">
    <property type="entry name" value="ABC_transporter_permease"/>
</dbReference>
<evidence type="ECO:0000259" key="8">
    <source>
        <dbReference type="PROSITE" id="PS50928"/>
    </source>
</evidence>
<accession>A0A0A5GHU4</accession>
<dbReference type="PROSITE" id="PS50928">
    <property type="entry name" value="ABC_TM1"/>
    <property type="match status" value="1"/>
</dbReference>
<feature type="transmembrane region" description="Helical" evidence="7">
    <location>
        <begin position="287"/>
        <end position="310"/>
    </location>
</feature>
<dbReference type="EMBL" id="AVPF01000005">
    <property type="protein sequence ID" value="KGX90798.1"/>
    <property type="molecule type" value="Genomic_DNA"/>
</dbReference>
<dbReference type="CDD" id="cd06261">
    <property type="entry name" value="TM_PBP2"/>
    <property type="match status" value="1"/>
</dbReference>
<dbReference type="STRING" id="1385511.GCA_000425225_01145"/>
<dbReference type="InterPro" id="IPR035906">
    <property type="entry name" value="MetI-like_sf"/>
</dbReference>
<evidence type="ECO:0000256" key="1">
    <source>
        <dbReference type="ARBA" id="ARBA00004651"/>
    </source>
</evidence>
<dbReference type="eggNOG" id="COG1175">
    <property type="taxonomic scope" value="Bacteria"/>
</dbReference>
<evidence type="ECO:0000256" key="4">
    <source>
        <dbReference type="ARBA" id="ARBA00022692"/>
    </source>
</evidence>
<feature type="transmembrane region" description="Helical" evidence="7">
    <location>
        <begin position="126"/>
        <end position="147"/>
    </location>
</feature>
<dbReference type="GO" id="GO:0055085">
    <property type="term" value="P:transmembrane transport"/>
    <property type="evidence" value="ECO:0007669"/>
    <property type="project" value="InterPro"/>
</dbReference>
<dbReference type="InterPro" id="IPR000515">
    <property type="entry name" value="MetI-like"/>
</dbReference>
<reference evidence="9 10" key="1">
    <citation type="submission" date="2013-08" db="EMBL/GenBank/DDBJ databases">
        <authorList>
            <person name="Huang J."/>
            <person name="Wang G."/>
        </authorList>
    </citation>
    <scope>NUCLEOTIDE SEQUENCE [LARGE SCALE GENOMIC DNA]</scope>
    <source>
        <strain evidence="9 10">BH030004</strain>
    </source>
</reference>
<dbReference type="OrthoDB" id="9787541at2"/>
<keyword evidence="4 7" id="KW-0812">Transmembrane</keyword>
<evidence type="ECO:0000256" key="5">
    <source>
        <dbReference type="ARBA" id="ARBA00022989"/>
    </source>
</evidence>
<comment type="caution">
    <text evidence="9">The sequence shown here is derived from an EMBL/GenBank/DDBJ whole genome shotgun (WGS) entry which is preliminary data.</text>
</comment>
<protein>
    <submittedName>
        <fullName evidence="9">ABC transporter permease</fullName>
    </submittedName>
</protein>
<dbReference type="PANTHER" id="PTHR30193">
    <property type="entry name" value="ABC TRANSPORTER PERMEASE PROTEIN"/>
    <property type="match status" value="1"/>
</dbReference>
<evidence type="ECO:0000256" key="6">
    <source>
        <dbReference type="ARBA" id="ARBA00023136"/>
    </source>
</evidence>
<dbReference type="Proteomes" id="UP000030403">
    <property type="component" value="Unassembled WGS sequence"/>
</dbReference>
<dbReference type="SUPFAM" id="SSF161098">
    <property type="entry name" value="MetI-like"/>
    <property type="match status" value="1"/>
</dbReference>
<feature type="transmembrane region" description="Helical" evidence="7">
    <location>
        <begin position="227"/>
        <end position="247"/>
    </location>
</feature>
<evidence type="ECO:0000313" key="10">
    <source>
        <dbReference type="Proteomes" id="UP000030403"/>
    </source>
</evidence>
<dbReference type="GO" id="GO:0005886">
    <property type="term" value="C:plasma membrane"/>
    <property type="evidence" value="ECO:0007669"/>
    <property type="project" value="UniProtKB-SubCell"/>
</dbReference>
<feature type="domain" description="ABC transmembrane type-1" evidence="8">
    <location>
        <begin position="89"/>
        <end position="306"/>
    </location>
</feature>
<name>A0A0A5GHU4_9BACI</name>
<feature type="transmembrane region" description="Helical" evidence="7">
    <location>
        <begin position="27"/>
        <end position="50"/>
    </location>
</feature>
<evidence type="ECO:0000313" key="9">
    <source>
        <dbReference type="EMBL" id="KGX90798.1"/>
    </source>
</evidence>
<evidence type="ECO:0000256" key="7">
    <source>
        <dbReference type="RuleBase" id="RU363032"/>
    </source>
</evidence>
<evidence type="ECO:0000256" key="2">
    <source>
        <dbReference type="ARBA" id="ARBA00022448"/>
    </source>
</evidence>